<dbReference type="AlphaFoldDB" id="A0A448WDA4"/>
<evidence type="ECO:0000256" key="1">
    <source>
        <dbReference type="SAM" id="MobiDB-lite"/>
    </source>
</evidence>
<proteinExistence type="predicted"/>
<comment type="caution">
    <text evidence="2">The sequence shown here is derived from an EMBL/GenBank/DDBJ whole genome shotgun (WGS) entry which is preliminary data.</text>
</comment>
<evidence type="ECO:0000313" key="2">
    <source>
        <dbReference type="EMBL" id="VEL08944.1"/>
    </source>
</evidence>
<dbReference type="EMBL" id="CAAALY010005120">
    <property type="protein sequence ID" value="VEL08944.1"/>
    <property type="molecule type" value="Genomic_DNA"/>
</dbReference>
<sequence length="233" mass="27030">MSYYYPSNYGYSNGYVAPDYSHTWSNRGYSNWGRMADIPVSDYERANEQMYPNIDDLLPEDERSRNDFAAQMFSPESDASELGMTRTDDLHIYQDPVEKILITPKSDLAGRDEFESGIDISPSPTRSQTIQYRPLLNPKFFKRLLIRQPRPFMISYSDNKRFLPPNVIEPPFRLGNQMRIRDTLLNRPHEGNKIEAEMGLLEEKKEVNEEKNMKSVEKEGSMAAELSLSKHES</sequence>
<name>A0A448WDA4_9PLAT</name>
<evidence type="ECO:0000313" key="3">
    <source>
        <dbReference type="Proteomes" id="UP000784294"/>
    </source>
</evidence>
<feature type="compositionally biased region" description="Basic and acidic residues" evidence="1">
    <location>
        <begin position="202"/>
        <end position="220"/>
    </location>
</feature>
<dbReference type="Proteomes" id="UP000784294">
    <property type="component" value="Unassembled WGS sequence"/>
</dbReference>
<gene>
    <name evidence="2" type="ORF">PXEA_LOCUS2384</name>
</gene>
<accession>A0A448WDA4</accession>
<organism evidence="2 3">
    <name type="scientific">Protopolystoma xenopodis</name>
    <dbReference type="NCBI Taxonomy" id="117903"/>
    <lineage>
        <taxon>Eukaryota</taxon>
        <taxon>Metazoa</taxon>
        <taxon>Spiralia</taxon>
        <taxon>Lophotrochozoa</taxon>
        <taxon>Platyhelminthes</taxon>
        <taxon>Monogenea</taxon>
        <taxon>Polyopisthocotylea</taxon>
        <taxon>Polystomatidea</taxon>
        <taxon>Polystomatidae</taxon>
        <taxon>Protopolystoma</taxon>
    </lineage>
</organism>
<reference evidence="2" key="1">
    <citation type="submission" date="2018-11" db="EMBL/GenBank/DDBJ databases">
        <authorList>
            <consortium name="Pathogen Informatics"/>
        </authorList>
    </citation>
    <scope>NUCLEOTIDE SEQUENCE</scope>
</reference>
<feature type="region of interest" description="Disordered" evidence="1">
    <location>
        <begin position="202"/>
        <end position="233"/>
    </location>
</feature>
<keyword evidence="3" id="KW-1185">Reference proteome</keyword>
<protein>
    <submittedName>
        <fullName evidence="2">Uncharacterized protein</fullName>
    </submittedName>
</protein>